<dbReference type="InterPro" id="IPR051393">
    <property type="entry name" value="ABC_transporter_permease"/>
</dbReference>
<accession>A0A9D1S2T2</accession>
<evidence type="ECO:0000313" key="10">
    <source>
        <dbReference type="Proteomes" id="UP000824070"/>
    </source>
</evidence>
<feature type="transmembrane region" description="Helical" evidence="7">
    <location>
        <begin position="93"/>
        <end position="114"/>
    </location>
</feature>
<feature type="transmembrane region" description="Helical" evidence="7">
    <location>
        <begin position="33"/>
        <end position="57"/>
    </location>
</feature>
<dbReference type="Gene3D" id="1.10.3720.10">
    <property type="entry name" value="MetI-like"/>
    <property type="match status" value="1"/>
</dbReference>
<dbReference type="InterPro" id="IPR035906">
    <property type="entry name" value="MetI-like_sf"/>
</dbReference>
<gene>
    <name evidence="9" type="ORF">IAC52_02755</name>
</gene>
<comment type="caution">
    <text evidence="9">The sequence shown here is derived from an EMBL/GenBank/DDBJ whole genome shotgun (WGS) entry which is preliminary data.</text>
</comment>
<feature type="transmembrane region" description="Helical" evidence="7">
    <location>
        <begin position="232"/>
        <end position="249"/>
    </location>
</feature>
<comment type="subcellular location">
    <subcellularLocation>
        <location evidence="1 7">Cell membrane</location>
        <topology evidence="1 7">Multi-pass membrane protein</topology>
    </subcellularLocation>
</comment>
<evidence type="ECO:0000313" key="9">
    <source>
        <dbReference type="EMBL" id="HIU45200.1"/>
    </source>
</evidence>
<evidence type="ECO:0000256" key="6">
    <source>
        <dbReference type="ARBA" id="ARBA00023136"/>
    </source>
</evidence>
<evidence type="ECO:0000259" key="8">
    <source>
        <dbReference type="PROSITE" id="PS50928"/>
    </source>
</evidence>
<evidence type="ECO:0000256" key="3">
    <source>
        <dbReference type="ARBA" id="ARBA00022475"/>
    </source>
</evidence>
<keyword evidence="6 7" id="KW-0472">Membrane</keyword>
<dbReference type="PANTHER" id="PTHR30193">
    <property type="entry name" value="ABC TRANSPORTER PERMEASE PROTEIN"/>
    <property type="match status" value="1"/>
</dbReference>
<dbReference type="PANTHER" id="PTHR30193:SF37">
    <property type="entry name" value="INNER MEMBRANE ABC TRANSPORTER PERMEASE PROTEIN YCJO"/>
    <property type="match status" value="1"/>
</dbReference>
<dbReference type="CDD" id="cd06261">
    <property type="entry name" value="TM_PBP2"/>
    <property type="match status" value="1"/>
</dbReference>
<dbReference type="AlphaFoldDB" id="A0A9D1S2T2"/>
<dbReference type="Pfam" id="PF00528">
    <property type="entry name" value="BPD_transp_1"/>
    <property type="match status" value="1"/>
</dbReference>
<feature type="domain" description="ABC transmembrane type-1" evidence="8">
    <location>
        <begin position="89"/>
        <end position="301"/>
    </location>
</feature>
<evidence type="ECO:0000256" key="1">
    <source>
        <dbReference type="ARBA" id="ARBA00004651"/>
    </source>
</evidence>
<reference evidence="9" key="1">
    <citation type="submission" date="2020-10" db="EMBL/GenBank/DDBJ databases">
        <authorList>
            <person name="Gilroy R."/>
        </authorList>
    </citation>
    <scope>NUCLEOTIDE SEQUENCE</scope>
    <source>
        <strain evidence="9">ChiGjej1B1-22543</strain>
    </source>
</reference>
<proteinExistence type="inferred from homology"/>
<feature type="transmembrane region" description="Helical" evidence="7">
    <location>
        <begin position="126"/>
        <end position="146"/>
    </location>
</feature>
<dbReference type="GO" id="GO:0055085">
    <property type="term" value="P:transmembrane transport"/>
    <property type="evidence" value="ECO:0007669"/>
    <property type="project" value="InterPro"/>
</dbReference>
<reference evidence="9" key="2">
    <citation type="journal article" date="2021" name="PeerJ">
        <title>Extensive microbial diversity within the chicken gut microbiome revealed by metagenomics and culture.</title>
        <authorList>
            <person name="Gilroy R."/>
            <person name="Ravi A."/>
            <person name="Getino M."/>
            <person name="Pursley I."/>
            <person name="Horton D.L."/>
            <person name="Alikhan N.F."/>
            <person name="Baker D."/>
            <person name="Gharbi K."/>
            <person name="Hall N."/>
            <person name="Watson M."/>
            <person name="Adriaenssens E.M."/>
            <person name="Foster-Nyarko E."/>
            <person name="Jarju S."/>
            <person name="Secka A."/>
            <person name="Antonio M."/>
            <person name="Oren A."/>
            <person name="Chaudhuri R.R."/>
            <person name="La Ragione R."/>
            <person name="Hildebrand F."/>
            <person name="Pallen M.J."/>
        </authorList>
    </citation>
    <scope>NUCLEOTIDE SEQUENCE</scope>
    <source>
        <strain evidence="9">ChiGjej1B1-22543</strain>
    </source>
</reference>
<keyword evidence="2 7" id="KW-0813">Transport</keyword>
<dbReference type="Proteomes" id="UP000824070">
    <property type="component" value="Unassembled WGS sequence"/>
</dbReference>
<sequence>MRIGDITKTKSKGQYRLFGTEYSLRETIAGLSFLAPCFLLSVVFVFLPIAISLSYAFTDANMLRLDSVNFIGFDNFVRLFQDASIGKALTNTLIFVGCVIPLQFGTALGLALILNHIKRFNTFLRWAFFCPVMLSLAVTSMLWMNLLNPQEGLINALILALGGNPMMFLEDPDQAMGCIIFISAWQGAGYQMLILLSGLKNIPKDLYEAAEIDRASKWQQFLNVTLPGLKPTMVFVLITMIIGAFRICVQPMIMTDGGPLDSTLTMSLYIYKQGVEYRDVGYSSAIAMVYTVIIAAVSLTLRKVLGGDNEA</sequence>
<feature type="transmembrane region" description="Helical" evidence="7">
    <location>
        <begin position="176"/>
        <end position="196"/>
    </location>
</feature>
<comment type="similarity">
    <text evidence="7">Belongs to the binding-protein-dependent transport system permease family.</text>
</comment>
<keyword evidence="3" id="KW-1003">Cell membrane</keyword>
<feature type="transmembrane region" description="Helical" evidence="7">
    <location>
        <begin position="280"/>
        <end position="301"/>
    </location>
</feature>
<name>A0A9D1S2T2_9FIRM</name>
<evidence type="ECO:0000256" key="7">
    <source>
        <dbReference type="RuleBase" id="RU363032"/>
    </source>
</evidence>
<protein>
    <submittedName>
        <fullName evidence="9">Sugar ABC transporter permease</fullName>
    </submittedName>
</protein>
<keyword evidence="4 7" id="KW-0812">Transmembrane</keyword>
<dbReference type="EMBL" id="DVMV01000018">
    <property type="protein sequence ID" value="HIU45200.1"/>
    <property type="molecule type" value="Genomic_DNA"/>
</dbReference>
<evidence type="ECO:0000256" key="4">
    <source>
        <dbReference type="ARBA" id="ARBA00022692"/>
    </source>
</evidence>
<evidence type="ECO:0000256" key="5">
    <source>
        <dbReference type="ARBA" id="ARBA00022989"/>
    </source>
</evidence>
<dbReference type="InterPro" id="IPR000515">
    <property type="entry name" value="MetI-like"/>
</dbReference>
<dbReference type="SUPFAM" id="SSF161098">
    <property type="entry name" value="MetI-like"/>
    <property type="match status" value="1"/>
</dbReference>
<dbReference type="GO" id="GO:0005886">
    <property type="term" value="C:plasma membrane"/>
    <property type="evidence" value="ECO:0007669"/>
    <property type="project" value="UniProtKB-SubCell"/>
</dbReference>
<organism evidence="9 10">
    <name type="scientific">Candidatus Alloenteromonas pullicola</name>
    <dbReference type="NCBI Taxonomy" id="2840784"/>
    <lineage>
        <taxon>Bacteria</taxon>
        <taxon>Bacillati</taxon>
        <taxon>Bacillota</taxon>
        <taxon>Bacillota incertae sedis</taxon>
        <taxon>Candidatus Alloenteromonas</taxon>
    </lineage>
</organism>
<evidence type="ECO:0000256" key="2">
    <source>
        <dbReference type="ARBA" id="ARBA00022448"/>
    </source>
</evidence>
<keyword evidence="5 7" id="KW-1133">Transmembrane helix</keyword>
<dbReference type="PROSITE" id="PS50928">
    <property type="entry name" value="ABC_TM1"/>
    <property type="match status" value="1"/>
</dbReference>